<dbReference type="HOGENOM" id="CLU_003041_21_1_2"/>
<accession>A0A0A7LFD4</accession>
<comment type="similarity">
    <text evidence="6">Belongs to the DEAD box helicase family.</text>
</comment>
<dbReference type="InterPro" id="IPR014001">
    <property type="entry name" value="Helicase_ATP-bd"/>
</dbReference>
<dbReference type="GO" id="GO:0016787">
    <property type="term" value="F:hydrolase activity"/>
    <property type="evidence" value="ECO:0007669"/>
    <property type="project" value="UniProtKB-KW"/>
</dbReference>
<dbReference type="GO" id="GO:0140097">
    <property type="term" value="F:catalytic activity, acting on DNA"/>
    <property type="evidence" value="ECO:0007669"/>
    <property type="project" value="UniProtKB-ARBA"/>
</dbReference>
<dbReference type="KEGG" id="mear:Mpt1_c03030"/>
<evidence type="ECO:0000259" key="8">
    <source>
        <dbReference type="PROSITE" id="PS51194"/>
    </source>
</evidence>
<dbReference type="PROSITE" id="PS00039">
    <property type="entry name" value="DEAD_ATP_HELICASE"/>
    <property type="match status" value="1"/>
</dbReference>
<keyword evidence="4 6" id="KW-0067">ATP-binding</keyword>
<dbReference type="InterPro" id="IPR011545">
    <property type="entry name" value="DEAD/DEAH_box_helicase_dom"/>
</dbReference>
<dbReference type="AlphaFoldDB" id="A0A0A7LFD4"/>
<dbReference type="EMBL" id="CP010070">
    <property type="protein sequence ID" value="AIZ56201.1"/>
    <property type="molecule type" value="Genomic_DNA"/>
</dbReference>
<dbReference type="InterPro" id="IPR014014">
    <property type="entry name" value="RNA_helicase_DEAD_Q_motif"/>
</dbReference>
<dbReference type="Pfam" id="PF00271">
    <property type="entry name" value="Helicase_C"/>
    <property type="match status" value="1"/>
</dbReference>
<dbReference type="Pfam" id="PF00270">
    <property type="entry name" value="DEAD"/>
    <property type="match status" value="1"/>
</dbReference>
<feature type="short sequence motif" description="Q motif" evidence="5">
    <location>
        <begin position="2"/>
        <end position="30"/>
    </location>
</feature>
<keyword evidence="1 6" id="KW-0547">Nucleotide-binding</keyword>
<dbReference type="RefSeq" id="WP_048111545.1">
    <property type="nucleotide sequence ID" value="NZ_CP010070.1"/>
</dbReference>
<dbReference type="PANTHER" id="PTHR47959:SF1">
    <property type="entry name" value="ATP-DEPENDENT RNA HELICASE DBPA"/>
    <property type="match status" value="1"/>
</dbReference>
<dbReference type="InterPro" id="IPR012677">
    <property type="entry name" value="Nucleotide-bd_a/b_plait_sf"/>
</dbReference>
<keyword evidence="11" id="KW-1185">Reference proteome</keyword>
<evidence type="ECO:0000256" key="4">
    <source>
        <dbReference type="ARBA" id="ARBA00022840"/>
    </source>
</evidence>
<evidence type="ECO:0000259" key="9">
    <source>
        <dbReference type="PROSITE" id="PS51195"/>
    </source>
</evidence>
<feature type="domain" description="Helicase C-terminal" evidence="8">
    <location>
        <begin position="226"/>
        <end position="376"/>
    </location>
</feature>
<feature type="domain" description="Helicase ATP-binding" evidence="7">
    <location>
        <begin position="33"/>
        <end position="203"/>
    </location>
</feature>
<evidence type="ECO:0000256" key="3">
    <source>
        <dbReference type="ARBA" id="ARBA00022806"/>
    </source>
</evidence>
<dbReference type="SUPFAM" id="SSF52540">
    <property type="entry name" value="P-loop containing nucleoside triphosphate hydrolases"/>
    <property type="match status" value="1"/>
</dbReference>
<dbReference type="InterPro" id="IPR000629">
    <property type="entry name" value="RNA-helicase_DEAD-box_CS"/>
</dbReference>
<evidence type="ECO:0000256" key="5">
    <source>
        <dbReference type="PROSITE-ProRule" id="PRU00552"/>
    </source>
</evidence>
<name>A0A0A7LFD4_9ARCH</name>
<dbReference type="GeneID" id="24817974"/>
<dbReference type="GO" id="GO:0003676">
    <property type="term" value="F:nucleic acid binding"/>
    <property type="evidence" value="ECO:0007669"/>
    <property type="project" value="InterPro"/>
</dbReference>
<dbReference type="InterPro" id="IPR005580">
    <property type="entry name" value="DbpA/CsdA_RNA-bd_dom"/>
</dbReference>
<dbReference type="InterPro" id="IPR027417">
    <property type="entry name" value="P-loop_NTPase"/>
</dbReference>
<dbReference type="PROSITE" id="PS51195">
    <property type="entry name" value="Q_MOTIF"/>
    <property type="match status" value="1"/>
</dbReference>
<dbReference type="EC" id="3.6.4.13" evidence="10"/>
<dbReference type="InterPro" id="IPR050079">
    <property type="entry name" value="DEAD_box_RNA_helicase"/>
</dbReference>
<keyword evidence="2 6" id="KW-0378">Hydrolase</keyword>
<dbReference type="PROSITE" id="PS51192">
    <property type="entry name" value="HELICASE_ATP_BIND_1"/>
    <property type="match status" value="1"/>
</dbReference>
<evidence type="ECO:0000256" key="1">
    <source>
        <dbReference type="ARBA" id="ARBA00022741"/>
    </source>
</evidence>
<reference evidence="10 11" key="1">
    <citation type="journal article" date="2014" name="Appl. Environ. Microbiol.">
        <title>Comparative Genome Analysis of 'Candidatus Methanoplasma termitum' Indicates a New Mode of Energy Metabolism in the Seventh Order of Methanogens.</title>
        <authorList>
            <person name="Lang K."/>
            <person name="Schuldes J."/>
            <person name="Klingl A."/>
            <person name="Poehlein A."/>
            <person name="Daniel R."/>
            <person name="Brune A."/>
        </authorList>
    </citation>
    <scope>NUCLEOTIDE SEQUENCE [LARGE SCALE GENOMIC DNA]</scope>
    <source>
        <strain evidence="11">Mpt1</strain>
    </source>
</reference>
<evidence type="ECO:0000256" key="2">
    <source>
        <dbReference type="ARBA" id="ARBA00022801"/>
    </source>
</evidence>
<organism evidence="10 11">
    <name type="scientific">Candidatus Methanoplasma termitum</name>
    <dbReference type="NCBI Taxonomy" id="1577791"/>
    <lineage>
        <taxon>Archaea</taxon>
        <taxon>Methanobacteriati</taxon>
        <taxon>Thermoplasmatota</taxon>
        <taxon>Thermoplasmata</taxon>
        <taxon>Methanomassiliicoccales</taxon>
        <taxon>Methanomassiliicoccaceae</taxon>
        <taxon>Candidatus Methanoplasma</taxon>
    </lineage>
</organism>
<feature type="domain" description="DEAD-box RNA helicase Q" evidence="9">
    <location>
        <begin position="2"/>
        <end position="30"/>
    </location>
</feature>
<evidence type="ECO:0000313" key="10">
    <source>
        <dbReference type="EMBL" id="AIZ56201.1"/>
    </source>
</evidence>
<keyword evidence="3 6" id="KW-0347">Helicase</keyword>
<dbReference type="CDD" id="cd18787">
    <property type="entry name" value="SF2_C_DEAD"/>
    <property type="match status" value="1"/>
</dbReference>
<evidence type="ECO:0000313" key="11">
    <source>
        <dbReference type="Proteomes" id="UP000030787"/>
    </source>
</evidence>
<dbReference type="PANTHER" id="PTHR47959">
    <property type="entry name" value="ATP-DEPENDENT RNA HELICASE RHLE-RELATED"/>
    <property type="match status" value="1"/>
</dbReference>
<dbReference type="CDD" id="cd00268">
    <property type="entry name" value="DEADc"/>
    <property type="match status" value="1"/>
</dbReference>
<dbReference type="Gene3D" id="3.40.50.300">
    <property type="entry name" value="P-loop containing nucleotide triphosphate hydrolases"/>
    <property type="match status" value="2"/>
</dbReference>
<dbReference type="GO" id="GO:0003724">
    <property type="term" value="F:RNA helicase activity"/>
    <property type="evidence" value="ECO:0007669"/>
    <property type="project" value="UniProtKB-EC"/>
</dbReference>
<sequence>MEKFEDLGINKHVVKAMREIGWIEPTPIQTEAIPAGIEGKDILAQAQTGTGKTGAYASVVLTRTAAKSRRPSALILAPTRELACQIENEMYKLSKYSGHSSTVVYGGASIEAQIKDIRKGRDIVVGTPGRLKDLITRDVLDLSQVSVVVIDEADRMLDMGFADELNFIMDEVPKQRQTLLLSATMAEEVKHLALKYMKDRVDISVSKDEICSDLTEQYYIQMPRDKKEHALKAILRKGCKAIVFCQTKRMVDVLYNDLSDDFRVGIIHGDIEQNKRERAIKKFRDDQTAILIATDVAARGIDVNNIDCVINYDIPNDAETYLHRIGRTGRAGNKGIAITFVTKPEKRFIKICEREMGKTISPMVPDDLVLSEREETKPIERTVVERAAAAPVAVPQTDAGSQNKMVPLQINLGKEDKFSRSQLSMFIKKNASLDDDSLGRVGLGQSSSYVEVSHGSVNTVLNAMTGAEWRGKKISMNVAPKKLRYKDKEAAGLYITG</sequence>
<dbReference type="InterPro" id="IPR044742">
    <property type="entry name" value="DEAD/DEAH_RhlB"/>
</dbReference>
<dbReference type="PROSITE" id="PS51194">
    <property type="entry name" value="HELICASE_CTER"/>
    <property type="match status" value="1"/>
</dbReference>
<dbReference type="Gene3D" id="3.30.70.330">
    <property type="match status" value="1"/>
</dbReference>
<dbReference type="GO" id="GO:0005829">
    <property type="term" value="C:cytosol"/>
    <property type="evidence" value="ECO:0007669"/>
    <property type="project" value="TreeGrafter"/>
</dbReference>
<dbReference type="STRING" id="1577791.Mpt1_c03030"/>
<evidence type="ECO:0000256" key="6">
    <source>
        <dbReference type="RuleBase" id="RU000492"/>
    </source>
</evidence>
<dbReference type="InterPro" id="IPR001650">
    <property type="entry name" value="Helicase_C-like"/>
</dbReference>
<gene>
    <name evidence="10" type="ORF">Mpt1_c03030</name>
</gene>
<evidence type="ECO:0000259" key="7">
    <source>
        <dbReference type="PROSITE" id="PS51192"/>
    </source>
</evidence>
<dbReference type="CDD" id="cd12252">
    <property type="entry name" value="RRM_DbpA"/>
    <property type="match status" value="1"/>
</dbReference>
<dbReference type="GO" id="GO:0005524">
    <property type="term" value="F:ATP binding"/>
    <property type="evidence" value="ECO:0007669"/>
    <property type="project" value="UniProtKB-KW"/>
</dbReference>
<dbReference type="SMART" id="SM00490">
    <property type="entry name" value="HELICc"/>
    <property type="match status" value="1"/>
</dbReference>
<dbReference type="OrthoDB" id="4631at2157"/>
<proteinExistence type="inferred from homology"/>
<dbReference type="SMART" id="SM00487">
    <property type="entry name" value="DEXDc"/>
    <property type="match status" value="1"/>
</dbReference>
<protein>
    <submittedName>
        <fullName evidence="10">Putative ATP-dependent RNA helicase</fullName>
        <ecNumber evidence="10">3.6.4.13</ecNumber>
    </submittedName>
</protein>
<dbReference type="Proteomes" id="UP000030787">
    <property type="component" value="Chromosome"/>
</dbReference>
<dbReference type="Pfam" id="PF03880">
    <property type="entry name" value="DbpA"/>
    <property type="match status" value="1"/>
</dbReference>